<dbReference type="InterPro" id="IPR045263">
    <property type="entry name" value="GLUT"/>
</dbReference>
<organism evidence="2 3">
    <name type="scientific">Steinernema glaseri</name>
    <dbReference type="NCBI Taxonomy" id="37863"/>
    <lineage>
        <taxon>Eukaryota</taxon>
        <taxon>Metazoa</taxon>
        <taxon>Ecdysozoa</taxon>
        <taxon>Nematoda</taxon>
        <taxon>Chromadorea</taxon>
        <taxon>Rhabditida</taxon>
        <taxon>Tylenchina</taxon>
        <taxon>Panagrolaimomorpha</taxon>
        <taxon>Strongyloidoidea</taxon>
        <taxon>Steinernematidae</taxon>
        <taxon>Steinernema</taxon>
    </lineage>
</organism>
<evidence type="ECO:0000313" key="2">
    <source>
        <dbReference type="Proteomes" id="UP000095287"/>
    </source>
</evidence>
<dbReference type="PANTHER" id="PTHR23503">
    <property type="entry name" value="SOLUTE CARRIER FAMILY 2"/>
    <property type="match status" value="1"/>
</dbReference>
<dbReference type="Proteomes" id="UP000095287">
    <property type="component" value="Unplaced"/>
</dbReference>
<keyword evidence="1" id="KW-0812">Transmembrane</keyword>
<dbReference type="AlphaFoldDB" id="A0A1I7YE27"/>
<dbReference type="GO" id="GO:0015149">
    <property type="term" value="F:hexose transmembrane transporter activity"/>
    <property type="evidence" value="ECO:0007669"/>
    <property type="project" value="TreeGrafter"/>
</dbReference>
<keyword evidence="1" id="KW-1133">Transmembrane helix</keyword>
<reference evidence="3" key="1">
    <citation type="submission" date="2016-11" db="UniProtKB">
        <authorList>
            <consortium name="WormBaseParasite"/>
        </authorList>
    </citation>
    <scope>IDENTIFICATION</scope>
</reference>
<sequence length="111" mass="12085">MVSVSALLFSTSIGIGCISRFYSAELVPKSLLLGTVTILSILESMLKIALDFGFYPLANAVGAWSFTVFLLPSIILLVLIFQTCPETKGRSVNSVLNEIAIRLNRKVSFKV</sequence>
<evidence type="ECO:0000313" key="3">
    <source>
        <dbReference type="WBParaSite" id="L893_g15353.t1"/>
    </source>
</evidence>
<feature type="transmembrane region" description="Helical" evidence="1">
    <location>
        <begin position="6"/>
        <end position="23"/>
    </location>
</feature>
<dbReference type="GO" id="GO:0016020">
    <property type="term" value="C:membrane"/>
    <property type="evidence" value="ECO:0007669"/>
    <property type="project" value="TreeGrafter"/>
</dbReference>
<dbReference type="Gene3D" id="1.20.1250.20">
    <property type="entry name" value="MFS general substrate transporter like domains"/>
    <property type="match status" value="1"/>
</dbReference>
<evidence type="ECO:0000256" key="1">
    <source>
        <dbReference type="SAM" id="Phobius"/>
    </source>
</evidence>
<accession>A0A1I7YE27</accession>
<name>A0A1I7YE27_9BILA</name>
<dbReference type="PANTHER" id="PTHR23503:SF39">
    <property type="entry name" value="MAJOR FACILITATOR SUPERFAMILY (MFS) PROFILE DOMAIN-CONTAINING PROTEIN"/>
    <property type="match status" value="1"/>
</dbReference>
<protein>
    <submittedName>
        <fullName evidence="3">MFS domain-containing protein</fullName>
    </submittedName>
</protein>
<dbReference type="WBParaSite" id="L893_g15353.t1">
    <property type="protein sequence ID" value="L893_g15353.t1"/>
    <property type="gene ID" value="L893_g15353"/>
</dbReference>
<keyword evidence="1" id="KW-0472">Membrane</keyword>
<feature type="transmembrane region" description="Helical" evidence="1">
    <location>
        <begin position="62"/>
        <end position="81"/>
    </location>
</feature>
<keyword evidence="2" id="KW-1185">Reference proteome</keyword>
<proteinExistence type="predicted"/>
<dbReference type="InterPro" id="IPR036259">
    <property type="entry name" value="MFS_trans_sf"/>
</dbReference>